<gene>
    <name evidence="6 16" type="primary">rpoB</name>
    <name evidence="16" type="ORF">IPV69_23910</name>
</gene>
<dbReference type="InterPro" id="IPR037033">
    <property type="entry name" value="DNA-dir_RNAP_su2_hyb_sf"/>
</dbReference>
<dbReference type="Gene3D" id="3.90.1800.10">
    <property type="entry name" value="RNA polymerase alpha subunit dimerisation domain"/>
    <property type="match status" value="1"/>
</dbReference>
<dbReference type="Gene3D" id="2.40.50.150">
    <property type="match status" value="1"/>
</dbReference>
<proteinExistence type="inferred from homology"/>
<dbReference type="HAMAP" id="MF_01321">
    <property type="entry name" value="RNApol_bact_RpoB"/>
    <property type="match status" value="1"/>
</dbReference>
<evidence type="ECO:0000259" key="12">
    <source>
        <dbReference type="Pfam" id="PF04561"/>
    </source>
</evidence>
<comment type="function">
    <text evidence="6 8">DNA-dependent RNA polymerase catalyzes the transcription of DNA into RNA using the four ribonucleoside triphosphates as substrates.</text>
</comment>
<dbReference type="Proteomes" id="UP000593765">
    <property type="component" value="Chromosome"/>
</dbReference>
<name>A0A7M2WWK9_9BACT</name>
<dbReference type="InterPro" id="IPR019462">
    <property type="entry name" value="DNA-dir_RNA_pol_bsu_external_1"/>
</dbReference>
<accession>A0A7M2WWK9</accession>
<dbReference type="GO" id="GO:0003899">
    <property type="term" value="F:DNA-directed RNA polymerase activity"/>
    <property type="evidence" value="ECO:0007669"/>
    <property type="project" value="UniProtKB-UniRule"/>
</dbReference>
<dbReference type="NCBIfam" id="TIGR02013">
    <property type="entry name" value="rpoB"/>
    <property type="match status" value="1"/>
</dbReference>
<evidence type="ECO:0000256" key="2">
    <source>
        <dbReference type="ARBA" id="ARBA00022679"/>
    </source>
</evidence>
<comment type="similarity">
    <text evidence="6 7">Belongs to the RNA polymerase beta chain family.</text>
</comment>
<protein>
    <recommendedName>
        <fullName evidence="6 8">DNA-directed RNA polymerase subunit beta</fullName>
        <shortName evidence="6">RNAP subunit beta</shortName>
        <ecNumber evidence="6 8">2.7.7.6</ecNumber>
    </recommendedName>
    <alternativeName>
        <fullName evidence="6">RNA polymerase subunit beta</fullName>
    </alternativeName>
    <alternativeName>
        <fullName evidence="6">Transcriptase subunit beta</fullName>
    </alternativeName>
</protein>
<dbReference type="PANTHER" id="PTHR20856">
    <property type="entry name" value="DNA-DIRECTED RNA POLYMERASE I SUBUNIT 2"/>
    <property type="match status" value="1"/>
</dbReference>
<feature type="domain" description="RNA polymerase beta subunit protrusion" evidence="13">
    <location>
        <begin position="25"/>
        <end position="126"/>
    </location>
</feature>
<dbReference type="InterPro" id="IPR037034">
    <property type="entry name" value="RNA_pol_Rpb2_2_sf"/>
</dbReference>
<keyword evidence="4 6" id="KW-0804">Transcription</keyword>
<dbReference type="Gene3D" id="2.40.270.10">
    <property type="entry name" value="DNA-directed RNA polymerase, subunit 2, domain 6"/>
    <property type="match status" value="1"/>
</dbReference>
<dbReference type="GO" id="GO:0006351">
    <property type="term" value="P:DNA-templated transcription"/>
    <property type="evidence" value="ECO:0007669"/>
    <property type="project" value="UniProtKB-UniRule"/>
</dbReference>
<evidence type="ECO:0000256" key="6">
    <source>
        <dbReference type="HAMAP-Rule" id="MF_01321"/>
    </source>
</evidence>
<evidence type="ECO:0000259" key="10">
    <source>
        <dbReference type="Pfam" id="PF00562"/>
    </source>
</evidence>
<dbReference type="InterPro" id="IPR014724">
    <property type="entry name" value="RNA_pol_RPB2_OB-fold"/>
</dbReference>
<evidence type="ECO:0000259" key="13">
    <source>
        <dbReference type="Pfam" id="PF04563"/>
    </source>
</evidence>
<dbReference type="InterPro" id="IPR010243">
    <property type="entry name" value="RNA_pol_bsu_bac"/>
</dbReference>
<dbReference type="EMBL" id="CP063458">
    <property type="protein sequence ID" value="QOV89221.1"/>
    <property type="molecule type" value="Genomic_DNA"/>
</dbReference>
<evidence type="ECO:0000313" key="16">
    <source>
        <dbReference type="EMBL" id="QOV89221.1"/>
    </source>
</evidence>
<dbReference type="NCBIfam" id="NF001616">
    <property type="entry name" value="PRK00405.1"/>
    <property type="match status" value="1"/>
</dbReference>
<evidence type="ECO:0000256" key="4">
    <source>
        <dbReference type="ARBA" id="ARBA00023163"/>
    </source>
</evidence>
<evidence type="ECO:0000313" key="17">
    <source>
        <dbReference type="Proteomes" id="UP000593765"/>
    </source>
</evidence>
<evidence type="ECO:0000256" key="1">
    <source>
        <dbReference type="ARBA" id="ARBA00022478"/>
    </source>
</evidence>
<keyword evidence="3 6" id="KW-0548">Nucleotidyltransferase</keyword>
<dbReference type="Pfam" id="PF04560">
    <property type="entry name" value="RNA_pol_Rpb2_7"/>
    <property type="match status" value="1"/>
</dbReference>
<dbReference type="AlphaFoldDB" id="A0A7M2WWK9"/>
<dbReference type="InterPro" id="IPR015712">
    <property type="entry name" value="DNA-dir_RNA_pol_su2"/>
</dbReference>
<evidence type="ECO:0000259" key="14">
    <source>
        <dbReference type="Pfam" id="PF04565"/>
    </source>
</evidence>
<evidence type="ECO:0000256" key="9">
    <source>
        <dbReference type="SAM" id="Coils"/>
    </source>
</evidence>
<organism evidence="16 17">
    <name type="scientific">Humisphaera borealis</name>
    <dbReference type="NCBI Taxonomy" id="2807512"/>
    <lineage>
        <taxon>Bacteria</taxon>
        <taxon>Pseudomonadati</taxon>
        <taxon>Planctomycetota</taxon>
        <taxon>Phycisphaerae</taxon>
        <taxon>Tepidisphaerales</taxon>
        <taxon>Tepidisphaeraceae</taxon>
        <taxon>Humisphaera</taxon>
    </lineage>
</organism>
<evidence type="ECO:0000256" key="8">
    <source>
        <dbReference type="RuleBase" id="RU363031"/>
    </source>
</evidence>
<dbReference type="Gene3D" id="2.30.150.10">
    <property type="entry name" value="DNA-directed RNA polymerase, beta subunit, external 1 domain"/>
    <property type="match status" value="1"/>
</dbReference>
<dbReference type="InterPro" id="IPR007645">
    <property type="entry name" value="RNA_pol_Rpb2_3"/>
</dbReference>
<evidence type="ECO:0000259" key="15">
    <source>
        <dbReference type="Pfam" id="PF10385"/>
    </source>
</evidence>
<feature type="domain" description="DNA-directed RNA polymerase subunit 2 hybrid-binding" evidence="10">
    <location>
        <begin position="654"/>
        <end position="1178"/>
    </location>
</feature>
<feature type="domain" description="DNA-directed RNA polymerase beta subunit external 1" evidence="15">
    <location>
        <begin position="527"/>
        <end position="592"/>
    </location>
</feature>
<keyword evidence="9" id="KW-0175">Coiled coil</keyword>
<dbReference type="InterPro" id="IPR007121">
    <property type="entry name" value="RNA_pol_bsu_CS"/>
</dbReference>
<feature type="domain" description="RNA polymerase Rpb2" evidence="12">
    <location>
        <begin position="277"/>
        <end position="389"/>
    </location>
</feature>
<feature type="domain" description="RNA polymerase Rpb2" evidence="14">
    <location>
        <begin position="449"/>
        <end position="516"/>
    </location>
</feature>
<dbReference type="KEGG" id="hbs:IPV69_23910"/>
<reference evidence="16 17" key="1">
    <citation type="submission" date="2020-10" db="EMBL/GenBank/DDBJ databases">
        <title>Wide distribution of Phycisphaera-like planctomycetes from WD2101 soil group in peatlands and genome analysis of the first cultivated representative.</title>
        <authorList>
            <person name="Dedysh S.N."/>
            <person name="Beletsky A.V."/>
            <person name="Ivanova A."/>
            <person name="Kulichevskaya I.S."/>
            <person name="Suzina N.E."/>
            <person name="Philippov D.A."/>
            <person name="Rakitin A.L."/>
            <person name="Mardanov A.V."/>
            <person name="Ravin N.V."/>
        </authorList>
    </citation>
    <scope>NUCLEOTIDE SEQUENCE [LARGE SCALE GENOMIC DNA]</scope>
    <source>
        <strain evidence="16 17">M1803</strain>
    </source>
</reference>
<dbReference type="InterPro" id="IPR007641">
    <property type="entry name" value="RNA_pol_Rpb2_7"/>
</dbReference>
<keyword evidence="17" id="KW-1185">Reference proteome</keyword>
<comment type="subunit">
    <text evidence="6 8">The RNAP catalytic core consists of 2 alpha, 1 beta, 1 beta' and 1 omega subunit. When a sigma factor is associated with the core the holoenzyme is formed, which can initiate transcription.</text>
</comment>
<dbReference type="PROSITE" id="PS01166">
    <property type="entry name" value="RNA_POL_BETA"/>
    <property type="match status" value="1"/>
</dbReference>
<dbReference type="Pfam" id="PF04563">
    <property type="entry name" value="RNA_pol_Rpb2_1"/>
    <property type="match status" value="1"/>
</dbReference>
<dbReference type="GO" id="GO:0003677">
    <property type="term" value="F:DNA binding"/>
    <property type="evidence" value="ECO:0007669"/>
    <property type="project" value="UniProtKB-UniRule"/>
</dbReference>
<sequence>MRIEQEVRTPRDYSKRGDALPIPDLVRVQRESYVRFLQKEVAADKRKNEGLEALLREVFPIESYDGNLRLEYVSFDLSEARYTMDECRALRLTYGMPFRIQVRFVRKDRADVQDESIYLGEIPIMIGGGEFIINGAERCIVNQLHRSPGVDFLIEVQEGDRPLHGFRIIPERGSWIECSVTKKDALAIRIDQSSKIPATTFLRALDKKYSTTEAIIKEFYTIESVKIANLLPTHYAASPIIDGETGEELLRPGQQVGEALAKIQTSGLKNIEVVTKVTDPLVLNTLAEDNSTSHEDALMRIYARLRPGNPPQLEKANTLFTEKFFDENRYRLGRVGRFRINRKFEQNVAETVMTLRSEDLVGSLKYMFKLRSGEGYTDDIDHLGNRRLRTIDELAAEELRKGFLKLKRTVQERMSLKDPNELGKISELVNSKSISSSIDFFFGRGELSQVVDQTNPLSQLTHERRLSALGPGGLNRKRAGFEVRDVHISHYGRICPIETPEGTNIGLIASLSIYADLDEYGFLITPYRVVTDGKVNGKHKMLRADEEMKAILAPPDVVVDKEGSLRKGMVLARVEGDLATVLSKEVQYIDISPRQTVSVSAALIPFLEHDDANRALMGSNMQRQAVPLLRTDPPVVGTGMERPVAQNSGMVVRAERAGVVTYVDAMRILIDNADEYELRKFHGLNERTCLNQKPIVKKGQRVKKGQIIADGPAVDQGELALGRNVLVAFMTFDGYNFEDAIVISERLVKEDIFTSIHIEEYDVEIRETKLGREEFTRDIPNVSERALANLDEAGIVQIGTRVGPGDILVGKIAPKSKSELTPEEKLLHAIFGRAGEDVKNDSLEMPAGEEGVVIGAQRFSRRMHMSEEQKKALKKEIDAYEKEMNKRAIVIFKQMVTEINEVTGQIMQDPATKQKVAQSEVVDVVMEQIESVLGNEDKFQAGWIKGTKESKEQAINTFSRFWPRVVAVLKERDRRMEHMKRGDELPSGVLEMVKIYVATKRALSVGDKMAGRHGNKGVIARIVPEENMPFLEDGNPVDILLNPLGVPSRMNVGQILETHLGWAMKVLGQQAVTPVFDGAAEEEIHKAVEEANKAVRDRRKDRKATHQTLGDRQFDVEMPWGGKIQLYDGRTGEPFEQKTTVGYLYMLKLHHLVDDKIHARATGPYSLITQQPLGGKARTGGQRFGEMEVWGLEAYGASYVLQELLTVKSDDVEGRTKIYESMVKGTNTLEAGTPVSFDVLCNEIRGLGLNIQLEKKKGLGPVEEDKDLM</sequence>
<dbReference type="Gene3D" id="3.90.1100.10">
    <property type="match status" value="2"/>
</dbReference>
<evidence type="ECO:0000256" key="7">
    <source>
        <dbReference type="RuleBase" id="RU000434"/>
    </source>
</evidence>
<dbReference type="InterPro" id="IPR007120">
    <property type="entry name" value="DNA-dir_RNAP_su2_dom"/>
</dbReference>
<dbReference type="GO" id="GO:0032549">
    <property type="term" value="F:ribonucleoside binding"/>
    <property type="evidence" value="ECO:0007669"/>
    <property type="project" value="InterPro"/>
</dbReference>
<dbReference type="CDD" id="cd00653">
    <property type="entry name" value="RNA_pol_B_RPB2"/>
    <property type="match status" value="1"/>
</dbReference>
<dbReference type="InterPro" id="IPR007644">
    <property type="entry name" value="RNA_pol_bsu_protrusion"/>
</dbReference>
<dbReference type="Pfam" id="PF04561">
    <property type="entry name" value="RNA_pol_Rpb2_2"/>
    <property type="match status" value="1"/>
</dbReference>
<dbReference type="InterPro" id="IPR042107">
    <property type="entry name" value="DNA-dir_RNA_pol_bsu_ext_1_sf"/>
</dbReference>
<keyword evidence="2 6" id="KW-0808">Transferase</keyword>
<dbReference type="Pfam" id="PF04565">
    <property type="entry name" value="RNA_pol_Rpb2_3"/>
    <property type="match status" value="1"/>
</dbReference>
<feature type="domain" description="RNA polymerase Rpb2" evidence="11">
    <location>
        <begin position="1180"/>
        <end position="1255"/>
    </location>
</feature>
<dbReference type="Gene3D" id="3.90.1110.10">
    <property type="entry name" value="RNA polymerase Rpb2, domain 2"/>
    <property type="match status" value="1"/>
</dbReference>
<feature type="coiled-coil region" evidence="9">
    <location>
        <begin position="856"/>
        <end position="883"/>
    </location>
</feature>
<evidence type="ECO:0000256" key="3">
    <source>
        <dbReference type="ARBA" id="ARBA00022695"/>
    </source>
</evidence>
<dbReference type="Pfam" id="PF00562">
    <property type="entry name" value="RNA_pol_Rpb2_6"/>
    <property type="match status" value="1"/>
</dbReference>
<keyword evidence="1 6" id="KW-0240">DNA-directed RNA polymerase</keyword>
<dbReference type="SUPFAM" id="SSF64484">
    <property type="entry name" value="beta and beta-prime subunits of DNA dependent RNA-polymerase"/>
    <property type="match status" value="1"/>
</dbReference>
<dbReference type="RefSeq" id="WP_206292246.1">
    <property type="nucleotide sequence ID" value="NZ_CP063458.1"/>
</dbReference>
<dbReference type="GO" id="GO:0000428">
    <property type="term" value="C:DNA-directed RNA polymerase complex"/>
    <property type="evidence" value="ECO:0007669"/>
    <property type="project" value="UniProtKB-KW"/>
</dbReference>
<dbReference type="Pfam" id="PF10385">
    <property type="entry name" value="RNA_pol_Rpb2_45"/>
    <property type="match status" value="1"/>
</dbReference>
<evidence type="ECO:0000256" key="5">
    <source>
        <dbReference type="ARBA" id="ARBA00048552"/>
    </source>
</evidence>
<dbReference type="EC" id="2.7.7.6" evidence="6 8"/>
<dbReference type="Gene3D" id="2.40.50.100">
    <property type="match status" value="1"/>
</dbReference>
<evidence type="ECO:0000259" key="11">
    <source>
        <dbReference type="Pfam" id="PF04560"/>
    </source>
</evidence>
<comment type="catalytic activity">
    <reaction evidence="5 6 8">
        <text>RNA(n) + a ribonucleoside 5'-triphosphate = RNA(n+1) + diphosphate</text>
        <dbReference type="Rhea" id="RHEA:21248"/>
        <dbReference type="Rhea" id="RHEA-COMP:14527"/>
        <dbReference type="Rhea" id="RHEA-COMP:17342"/>
        <dbReference type="ChEBI" id="CHEBI:33019"/>
        <dbReference type="ChEBI" id="CHEBI:61557"/>
        <dbReference type="ChEBI" id="CHEBI:140395"/>
        <dbReference type="EC" id="2.7.7.6"/>
    </reaction>
</comment>
<dbReference type="InterPro" id="IPR007642">
    <property type="entry name" value="RNA_pol_Rpb2_2"/>
</dbReference>